<keyword evidence="3 7" id="KW-0812">Transmembrane</keyword>
<feature type="region of interest" description="Disordered" evidence="6">
    <location>
        <begin position="1"/>
        <end position="29"/>
    </location>
</feature>
<keyword evidence="9" id="KW-1185">Reference proteome</keyword>
<reference evidence="8" key="2">
    <citation type="submission" date="2020-08" db="EMBL/GenBank/DDBJ databases">
        <title>Draft Genome Sequence of Cumin Blight Pathogen Alternaria burnsii.</title>
        <authorList>
            <person name="Feng Z."/>
        </authorList>
    </citation>
    <scope>NUCLEOTIDE SEQUENCE</scope>
    <source>
        <strain evidence="8">CBS107.38</strain>
    </source>
</reference>
<evidence type="ECO:0000313" key="8">
    <source>
        <dbReference type="EMBL" id="KAF7679788.1"/>
    </source>
</evidence>
<name>A0A8H7EIA3_9PLEO</name>
<keyword evidence="5 7" id="KW-0472">Membrane</keyword>
<protein>
    <submittedName>
        <fullName evidence="8">Uncharacterized protein</fullName>
    </submittedName>
</protein>
<dbReference type="Gene3D" id="6.10.110.10">
    <property type="match status" value="1"/>
</dbReference>
<feature type="transmembrane region" description="Helical" evidence="7">
    <location>
        <begin position="139"/>
        <end position="163"/>
    </location>
</feature>
<proteinExistence type="inferred from homology"/>
<evidence type="ECO:0000256" key="4">
    <source>
        <dbReference type="ARBA" id="ARBA00022989"/>
    </source>
</evidence>
<evidence type="ECO:0000313" key="9">
    <source>
        <dbReference type="Proteomes" id="UP000596902"/>
    </source>
</evidence>
<comment type="similarity">
    <text evidence="2">Belongs to the IFI6/IFI27 family.</text>
</comment>
<comment type="caution">
    <text evidence="8">The sequence shown here is derived from an EMBL/GenBank/DDBJ whole genome shotgun (WGS) entry which is preliminary data.</text>
</comment>
<dbReference type="Pfam" id="PF06140">
    <property type="entry name" value="Ifi-6-16"/>
    <property type="match status" value="1"/>
</dbReference>
<feature type="transmembrane region" description="Helical" evidence="7">
    <location>
        <begin position="169"/>
        <end position="188"/>
    </location>
</feature>
<dbReference type="AlphaFoldDB" id="A0A8H7EIA3"/>
<evidence type="ECO:0000256" key="2">
    <source>
        <dbReference type="ARBA" id="ARBA00007262"/>
    </source>
</evidence>
<dbReference type="InterPro" id="IPR009311">
    <property type="entry name" value="IFI6/IFI27-like"/>
</dbReference>
<reference evidence="8" key="1">
    <citation type="submission" date="2020-01" db="EMBL/GenBank/DDBJ databases">
        <authorList>
            <person name="Feng Z.H.Z."/>
        </authorList>
    </citation>
    <scope>NUCLEOTIDE SEQUENCE</scope>
    <source>
        <strain evidence="8">CBS107.38</strain>
    </source>
</reference>
<feature type="compositionally biased region" description="Polar residues" evidence="6">
    <location>
        <begin position="7"/>
        <end position="22"/>
    </location>
</feature>
<feature type="region of interest" description="Disordered" evidence="6">
    <location>
        <begin position="196"/>
        <end position="222"/>
    </location>
</feature>
<keyword evidence="4 7" id="KW-1133">Transmembrane helix</keyword>
<dbReference type="RefSeq" id="XP_038789778.1">
    <property type="nucleotide sequence ID" value="XM_038926486.1"/>
</dbReference>
<evidence type="ECO:0000256" key="7">
    <source>
        <dbReference type="SAM" id="Phobius"/>
    </source>
</evidence>
<evidence type="ECO:0000256" key="1">
    <source>
        <dbReference type="ARBA" id="ARBA00004141"/>
    </source>
</evidence>
<dbReference type="Proteomes" id="UP000596902">
    <property type="component" value="Unassembled WGS sequence"/>
</dbReference>
<evidence type="ECO:0000256" key="6">
    <source>
        <dbReference type="SAM" id="MobiDB-lite"/>
    </source>
</evidence>
<feature type="transmembrane region" description="Helical" evidence="7">
    <location>
        <begin position="106"/>
        <end position="127"/>
    </location>
</feature>
<accession>A0A8H7EIA3</accession>
<dbReference type="GO" id="GO:0016020">
    <property type="term" value="C:membrane"/>
    <property type="evidence" value="ECO:0007669"/>
    <property type="project" value="UniProtKB-SubCell"/>
</dbReference>
<evidence type="ECO:0000256" key="5">
    <source>
        <dbReference type="ARBA" id="ARBA00023136"/>
    </source>
</evidence>
<comment type="subcellular location">
    <subcellularLocation>
        <location evidence="1">Membrane</location>
        <topology evidence="1">Multi-pass membrane protein</topology>
    </subcellularLocation>
</comment>
<dbReference type="GeneID" id="62199664"/>
<dbReference type="EMBL" id="JAAABM010000002">
    <property type="protein sequence ID" value="KAF7679788.1"/>
    <property type="molecule type" value="Genomic_DNA"/>
</dbReference>
<dbReference type="PANTHER" id="PTHR16932">
    <property type="entry name" value="INTERFERON ALPHA-INDUCIBLE PROTEIN 27"/>
    <property type="match status" value="1"/>
</dbReference>
<dbReference type="PANTHER" id="PTHR16932:SF18">
    <property type="entry name" value="INTERFERON, ALPHA-INDUCIBLE PROTEIN 27-LIKE 2"/>
    <property type="match status" value="1"/>
</dbReference>
<gene>
    <name evidence="8" type="ORF">GT037_001439</name>
</gene>
<evidence type="ECO:0000256" key="3">
    <source>
        <dbReference type="ARBA" id="ARBA00022692"/>
    </source>
</evidence>
<organism evidence="8 9">
    <name type="scientific">Alternaria burnsii</name>
    <dbReference type="NCBI Taxonomy" id="1187904"/>
    <lineage>
        <taxon>Eukaryota</taxon>
        <taxon>Fungi</taxon>
        <taxon>Dikarya</taxon>
        <taxon>Ascomycota</taxon>
        <taxon>Pezizomycotina</taxon>
        <taxon>Dothideomycetes</taxon>
        <taxon>Pleosporomycetidae</taxon>
        <taxon>Pleosporales</taxon>
        <taxon>Pleosporineae</taxon>
        <taxon>Pleosporaceae</taxon>
        <taxon>Alternaria</taxon>
        <taxon>Alternaria sect. Alternaria</taxon>
    </lineage>
</organism>
<sequence length="222" mass="23118">MEDDSSPPKTRASSSDLSNPSETRNRQVRGSLLPRNVPAIDSIRKIPILPGTIDAAVVHLTIAIRAAKLKAEDALNIAIAALKNLEMVTLMKAAVEWIRLHPWETAALVIPVVLMACTPAFLGLVGFTASGVAAGSIAAGIQAGIGSVAAGSVFATLTSAAMAGYGAPIVFGSVWGVSSAVCWGFALWKKWKKGSGHADDPGHANNHTDGQGVETTRRIRDC</sequence>
<dbReference type="InterPro" id="IPR038213">
    <property type="entry name" value="IFI6/IFI27-like_sf"/>
</dbReference>